<protein>
    <submittedName>
        <fullName evidence="2">Uncharacterized protein</fullName>
    </submittedName>
</protein>
<keyword evidence="3" id="KW-1185">Reference proteome</keyword>
<comment type="caution">
    <text evidence="2">The sequence shown here is derived from an EMBL/GenBank/DDBJ whole genome shotgun (WGS) entry which is preliminary data.</text>
</comment>
<feature type="compositionally biased region" description="Basic residues" evidence="1">
    <location>
        <begin position="270"/>
        <end position="285"/>
    </location>
</feature>
<evidence type="ECO:0000313" key="2">
    <source>
        <dbReference type="EMBL" id="KAJ8063334.1"/>
    </source>
</evidence>
<feature type="compositionally biased region" description="Basic and acidic residues" evidence="1">
    <location>
        <begin position="307"/>
        <end position="317"/>
    </location>
</feature>
<accession>A0A9X0DHQ9</accession>
<reference evidence="2" key="1">
    <citation type="submission" date="2022-11" db="EMBL/GenBank/DDBJ databases">
        <title>Genome Resource of Sclerotinia nivalis Strain SnTB1, a Plant Pathogen Isolated from American Ginseng.</title>
        <authorList>
            <person name="Fan S."/>
        </authorList>
    </citation>
    <scope>NUCLEOTIDE SEQUENCE</scope>
    <source>
        <strain evidence="2">SnTB1</strain>
    </source>
</reference>
<feature type="compositionally biased region" description="Basic and acidic residues" evidence="1">
    <location>
        <begin position="286"/>
        <end position="295"/>
    </location>
</feature>
<dbReference type="Proteomes" id="UP001152300">
    <property type="component" value="Unassembled WGS sequence"/>
</dbReference>
<organism evidence="2 3">
    <name type="scientific">Sclerotinia nivalis</name>
    <dbReference type="NCBI Taxonomy" id="352851"/>
    <lineage>
        <taxon>Eukaryota</taxon>
        <taxon>Fungi</taxon>
        <taxon>Dikarya</taxon>
        <taxon>Ascomycota</taxon>
        <taxon>Pezizomycotina</taxon>
        <taxon>Leotiomycetes</taxon>
        <taxon>Helotiales</taxon>
        <taxon>Sclerotiniaceae</taxon>
        <taxon>Sclerotinia</taxon>
    </lineage>
</organism>
<evidence type="ECO:0000313" key="3">
    <source>
        <dbReference type="Proteomes" id="UP001152300"/>
    </source>
</evidence>
<dbReference type="EMBL" id="JAPEIS010000009">
    <property type="protein sequence ID" value="KAJ8063334.1"/>
    <property type="molecule type" value="Genomic_DNA"/>
</dbReference>
<proteinExistence type="predicted"/>
<gene>
    <name evidence="2" type="ORF">OCU04_008563</name>
</gene>
<evidence type="ECO:0000256" key="1">
    <source>
        <dbReference type="SAM" id="MobiDB-lite"/>
    </source>
</evidence>
<name>A0A9X0DHQ9_9HELO</name>
<dbReference type="AlphaFoldDB" id="A0A9X0DHQ9"/>
<feature type="region of interest" description="Disordered" evidence="1">
    <location>
        <begin position="264"/>
        <end position="329"/>
    </location>
</feature>
<sequence>MEGPTRRQKVLGARRKNEEIRGEPWYQKLSDALQELGKWREEVKKDSEERDKDEMDHKQAVGHVEIWAHGDAEKAKVNREQDNIWEKHEKARKGRKELRDTKLYDAWQAEIDRRLEIYRMAEEDEPENLELENKNSDILAAHIELCVPKIQSPTHVRKERCQECVDDREEGVFKEIQKFLEGIDSPTQNLRKSQHQEKTQRNLDNRSQIQAEINLSKINTAPYSTLWPTDSQTIPAPLNYSNPGLDVGLAMPGIHAWEEIESELSEEKKRKARRQINHRRRRKRKDNKEWHKLRDMTSACRHGMRQKSREKYPGTRNERRKTKQRRDYTNISWPKSGALTSKIRRSRLALMAKKMALIKQYM</sequence>
<dbReference type="OrthoDB" id="10669665at2759"/>